<evidence type="ECO:0000259" key="3">
    <source>
        <dbReference type="Pfam" id="PF06724"/>
    </source>
</evidence>
<feature type="domain" description="DUF1206" evidence="3">
    <location>
        <begin position="48"/>
        <end position="114"/>
    </location>
</feature>
<keyword evidence="5" id="KW-1185">Reference proteome</keyword>
<feature type="transmembrane region" description="Helical" evidence="2">
    <location>
        <begin position="276"/>
        <end position="297"/>
    </location>
</feature>
<proteinExistence type="predicted"/>
<evidence type="ECO:0000256" key="2">
    <source>
        <dbReference type="SAM" id="Phobius"/>
    </source>
</evidence>
<feature type="region of interest" description="Disordered" evidence="1">
    <location>
        <begin position="1"/>
        <end position="36"/>
    </location>
</feature>
<keyword evidence="2" id="KW-0472">Membrane</keyword>
<feature type="transmembrane region" description="Helical" evidence="2">
    <location>
        <begin position="143"/>
        <end position="164"/>
    </location>
</feature>
<feature type="transmembrane region" description="Helical" evidence="2">
    <location>
        <begin position="89"/>
        <end position="114"/>
    </location>
</feature>
<dbReference type="OrthoDB" id="4552598at2"/>
<dbReference type="AlphaFoldDB" id="A0A5A7NRM5"/>
<gene>
    <name evidence="4" type="ORF">NCCP1664_18650</name>
</gene>
<keyword evidence="2" id="KW-1133">Transmembrane helix</keyword>
<dbReference type="Pfam" id="PF06724">
    <property type="entry name" value="DUF1206"/>
    <property type="match status" value="3"/>
</dbReference>
<dbReference type="EMBL" id="BKDJ01000008">
    <property type="protein sequence ID" value="GER23369.1"/>
    <property type="molecule type" value="Genomic_DNA"/>
</dbReference>
<feature type="domain" description="DUF1206" evidence="3">
    <location>
        <begin position="144"/>
        <end position="209"/>
    </location>
</feature>
<evidence type="ECO:0000313" key="5">
    <source>
        <dbReference type="Proteomes" id="UP000325307"/>
    </source>
</evidence>
<dbReference type="RefSeq" id="WP_149956955.1">
    <property type="nucleotide sequence ID" value="NZ_BKDJ01000008.1"/>
</dbReference>
<evidence type="ECO:0000313" key="4">
    <source>
        <dbReference type="EMBL" id="GER23369.1"/>
    </source>
</evidence>
<feature type="transmembrane region" description="Helical" evidence="2">
    <location>
        <begin position="184"/>
        <end position="208"/>
    </location>
</feature>
<organism evidence="4 5">
    <name type="scientific">Zafaria cholistanensis</name>
    <dbReference type="NCBI Taxonomy" id="1682741"/>
    <lineage>
        <taxon>Bacteria</taxon>
        <taxon>Bacillati</taxon>
        <taxon>Actinomycetota</taxon>
        <taxon>Actinomycetes</taxon>
        <taxon>Micrococcales</taxon>
        <taxon>Micrococcaceae</taxon>
        <taxon>Zafaria</taxon>
    </lineage>
</organism>
<reference evidence="4 5" key="1">
    <citation type="submission" date="2019-09" db="EMBL/GenBank/DDBJ databases">
        <title>Arthrobacter zafarii sp. nov., a moderately thermotolerant and halotolerant actinobacterium isolated from Cholistan desert soil of Pakistan.</title>
        <authorList>
            <person name="Amin A."/>
            <person name="Ahmed I."/>
            <person name="Khalid N."/>
            <person name="Schumann P."/>
            <person name="Busse H.J."/>
            <person name="Khan I.U."/>
            <person name="Li S."/>
            <person name="Li W.J."/>
        </authorList>
    </citation>
    <scope>NUCLEOTIDE SEQUENCE [LARGE SCALE GENOMIC DNA]</scope>
    <source>
        <strain evidence="4 5">NCCP-1664</strain>
    </source>
</reference>
<feature type="domain" description="DUF1206" evidence="3">
    <location>
        <begin position="233"/>
        <end position="301"/>
    </location>
</feature>
<name>A0A5A7NRM5_9MICC</name>
<feature type="transmembrane region" description="Helical" evidence="2">
    <location>
        <begin position="229"/>
        <end position="256"/>
    </location>
</feature>
<dbReference type="InterPro" id="IPR009597">
    <property type="entry name" value="DUF1206"/>
</dbReference>
<sequence length="305" mass="31832">MAGPQHGTSDSPSKDGSSKDGAKRAARKAADAAERTAGHPWFERGARAGYAANGILHGVLGTLVFQLALGEKASADQTGALEEISRQPFGAVLLWACFAGCLLLGMWHLASAVFDKGGLRAAKRRKPASKSALRQWKPIARNLVLGVTFLAVSGLFARFAAGGSSSSSKDTRRFSADLMSTPGGSVLLLLLGATILGVGAFFAYKGIVRKFRDDVAMPSNPQARRAVQVLGVAGYIAKGAALGLLGLLFIVATLQHDPQESTGLDGALKSLRDQPYGTALLAAIGAGLLCYGGYLALRSRYARMD</sequence>
<dbReference type="Proteomes" id="UP000325307">
    <property type="component" value="Unassembled WGS sequence"/>
</dbReference>
<feature type="transmembrane region" description="Helical" evidence="2">
    <location>
        <begin position="50"/>
        <end position="69"/>
    </location>
</feature>
<keyword evidence="2" id="KW-0812">Transmembrane</keyword>
<feature type="compositionally biased region" description="Basic and acidic residues" evidence="1">
    <location>
        <begin position="12"/>
        <end position="36"/>
    </location>
</feature>
<comment type="caution">
    <text evidence="4">The sequence shown here is derived from an EMBL/GenBank/DDBJ whole genome shotgun (WGS) entry which is preliminary data.</text>
</comment>
<accession>A0A5A7NRM5</accession>
<protein>
    <recommendedName>
        <fullName evidence="3">DUF1206 domain-containing protein</fullName>
    </recommendedName>
</protein>
<evidence type="ECO:0000256" key="1">
    <source>
        <dbReference type="SAM" id="MobiDB-lite"/>
    </source>
</evidence>